<feature type="transmembrane region" description="Helical" evidence="1">
    <location>
        <begin position="385"/>
        <end position="418"/>
    </location>
</feature>
<feature type="transmembrane region" description="Helical" evidence="1">
    <location>
        <begin position="215"/>
        <end position="243"/>
    </location>
</feature>
<dbReference type="Proteomes" id="UP000310314">
    <property type="component" value="Unassembled WGS sequence"/>
</dbReference>
<evidence type="ECO:0008006" key="4">
    <source>
        <dbReference type="Google" id="ProtNLM"/>
    </source>
</evidence>
<evidence type="ECO:0000256" key="1">
    <source>
        <dbReference type="SAM" id="Phobius"/>
    </source>
</evidence>
<feature type="transmembrane region" description="Helical" evidence="1">
    <location>
        <begin position="51"/>
        <end position="70"/>
    </location>
</feature>
<comment type="caution">
    <text evidence="2">The sequence shown here is derived from an EMBL/GenBank/DDBJ whole genome shotgun (WGS) entry which is preliminary data.</text>
</comment>
<feature type="transmembrane region" description="Helical" evidence="1">
    <location>
        <begin position="12"/>
        <end position="31"/>
    </location>
</feature>
<feature type="transmembrane region" description="Helical" evidence="1">
    <location>
        <begin position="77"/>
        <end position="99"/>
    </location>
</feature>
<feature type="transmembrane region" description="Helical" evidence="1">
    <location>
        <begin position="190"/>
        <end position="208"/>
    </location>
</feature>
<proteinExistence type="predicted"/>
<feature type="transmembrane region" description="Helical" evidence="1">
    <location>
        <begin position="351"/>
        <end position="373"/>
    </location>
</feature>
<evidence type="ECO:0000313" key="2">
    <source>
        <dbReference type="EMBL" id="TMM58950.1"/>
    </source>
</evidence>
<organism evidence="2 3">
    <name type="scientific">Maribacter algarum</name>
    <name type="common">ex Zhang et al. 2020</name>
    <dbReference type="NCBI Taxonomy" id="2578118"/>
    <lineage>
        <taxon>Bacteria</taxon>
        <taxon>Pseudomonadati</taxon>
        <taxon>Bacteroidota</taxon>
        <taxon>Flavobacteriia</taxon>
        <taxon>Flavobacteriales</taxon>
        <taxon>Flavobacteriaceae</taxon>
        <taxon>Maribacter</taxon>
    </lineage>
</organism>
<sequence length="426" mass="48466">MVIKTDKIKYGNLKLLVVLYVLFLTSFSLVIKDLYVFLKASETAGLVYDFSFLKFCFGSLIVLANIFVLSSVKLKDMLYAVLVLVLVFFVFPSAVLFINVDGVDMRIFLSQNIFFWSILLIGKIKIKFSSKKTSLRSSKNLLLVVVLVGIVPFVVLYLPYINLNNLLLREVYETRAIMASNISNLYTDYTYSWFSKLIIPSLLVFGLFRKNKTTVFLGISSLIFLYLCGANKAVFAGLIMVLVLYRFDYRKKMNYLLLFLIGVTLLSLFSSLVFKNNDLMVLTVRRPFLLPGLLDLLYFDFFDGNNLFWSESITGSFIEYPYDKPHSYIVGEEYFGKAEWNANNGIISDGFMNFGMIGVTINAVIVGLYFSTLNQLNISGKFFGLIFLFIFSLISSSLTTVLLTHGGFVLLLLAIFVLKDTRKQML</sequence>
<name>A0A5S3PVI4_9FLAO</name>
<dbReference type="AlphaFoldDB" id="A0A5S3PVI4"/>
<reference evidence="2 3" key="1">
    <citation type="submission" date="2019-05" db="EMBL/GenBank/DDBJ databases">
        <authorList>
            <person name="Zhang J.-Y."/>
            <person name="Feg X."/>
            <person name="Du Z.-J."/>
        </authorList>
    </citation>
    <scope>NUCLEOTIDE SEQUENCE [LARGE SCALE GENOMIC DNA]</scope>
    <source>
        <strain evidence="2 3">RZ26</strain>
    </source>
</reference>
<protein>
    <recommendedName>
        <fullName evidence="4">Oligosaccharide repeat unit polymerase</fullName>
    </recommendedName>
</protein>
<keyword evidence="3" id="KW-1185">Reference proteome</keyword>
<gene>
    <name evidence="2" type="ORF">FEE95_05825</name>
</gene>
<dbReference type="OrthoDB" id="1437428at2"/>
<keyword evidence="1" id="KW-0812">Transmembrane</keyword>
<dbReference type="RefSeq" id="WP_138656883.1">
    <property type="nucleotide sequence ID" value="NZ_VATY01000001.1"/>
</dbReference>
<feature type="transmembrane region" description="Helical" evidence="1">
    <location>
        <begin position="105"/>
        <end position="121"/>
    </location>
</feature>
<feature type="transmembrane region" description="Helical" evidence="1">
    <location>
        <begin position="255"/>
        <end position="274"/>
    </location>
</feature>
<accession>A0A5S3PVI4</accession>
<keyword evidence="1" id="KW-0472">Membrane</keyword>
<dbReference type="EMBL" id="VATY01000001">
    <property type="protein sequence ID" value="TMM58950.1"/>
    <property type="molecule type" value="Genomic_DNA"/>
</dbReference>
<evidence type="ECO:0000313" key="3">
    <source>
        <dbReference type="Proteomes" id="UP000310314"/>
    </source>
</evidence>
<keyword evidence="1" id="KW-1133">Transmembrane helix</keyword>
<feature type="transmembrane region" description="Helical" evidence="1">
    <location>
        <begin position="141"/>
        <end position="160"/>
    </location>
</feature>